<reference evidence="12 13" key="1">
    <citation type="journal article" date="2010" name="Stand. Genomic Sci.">
        <title>Complete genome sequence of Desulfarculus baarsii type strain (2st14).</title>
        <authorList>
            <person name="Sun H."/>
            <person name="Spring S."/>
            <person name="Lapidus A."/>
            <person name="Davenport K."/>
            <person name="Del Rio T.G."/>
            <person name="Tice H."/>
            <person name="Nolan M."/>
            <person name="Copeland A."/>
            <person name="Cheng J.F."/>
            <person name="Lucas S."/>
            <person name="Tapia R."/>
            <person name="Goodwin L."/>
            <person name="Pitluck S."/>
            <person name="Ivanova N."/>
            <person name="Pagani I."/>
            <person name="Mavromatis K."/>
            <person name="Ovchinnikova G."/>
            <person name="Pati A."/>
            <person name="Chen A."/>
            <person name="Palaniappan K."/>
            <person name="Hauser L."/>
            <person name="Chang Y.J."/>
            <person name="Jeffries C.D."/>
            <person name="Detter J.C."/>
            <person name="Han C."/>
            <person name="Rohde M."/>
            <person name="Brambilla E."/>
            <person name="Goker M."/>
            <person name="Woyke T."/>
            <person name="Bristow J."/>
            <person name="Eisen J.A."/>
            <person name="Markowitz V."/>
            <person name="Hugenholtz P."/>
            <person name="Kyrpides N.C."/>
            <person name="Klenk H.P."/>
            <person name="Land M."/>
        </authorList>
    </citation>
    <scope>NUCLEOTIDE SEQUENCE [LARGE SCALE GENOMIC DNA]</scope>
    <source>
        <strain evidence="13">ATCC 33931 / DSM 2075 / LMG 7858 / VKM B-1802 / 2st14</strain>
    </source>
</reference>
<dbReference type="Gene3D" id="2.40.10.170">
    <property type="match status" value="1"/>
</dbReference>
<dbReference type="InterPro" id="IPR041471">
    <property type="entry name" value="UvrB_inter"/>
</dbReference>
<dbReference type="PANTHER" id="PTHR47964:SF1">
    <property type="entry name" value="ATP-DEPENDENT DNA HELICASE HOMOLOG RECG, CHLOROPLASTIC"/>
    <property type="match status" value="1"/>
</dbReference>
<dbReference type="GO" id="GO:0006355">
    <property type="term" value="P:regulation of DNA-templated transcription"/>
    <property type="evidence" value="ECO:0007669"/>
    <property type="project" value="UniProtKB-UniRule"/>
</dbReference>
<evidence type="ECO:0000256" key="2">
    <source>
        <dbReference type="ARBA" id="ARBA00022741"/>
    </source>
</evidence>
<dbReference type="InterPro" id="IPR036101">
    <property type="entry name" value="CarD-like/TRCF_RID_sf"/>
</dbReference>
<dbReference type="Pfam" id="PF03461">
    <property type="entry name" value="TRCF"/>
    <property type="match status" value="1"/>
</dbReference>
<keyword evidence="3 9" id="KW-0227">DNA damage</keyword>
<evidence type="ECO:0000256" key="4">
    <source>
        <dbReference type="ARBA" id="ARBA00022801"/>
    </source>
</evidence>
<dbReference type="InterPro" id="IPR014001">
    <property type="entry name" value="Helicase_ATP-bd"/>
</dbReference>
<dbReference type="GO" id="GO:0016787">
    <property type="term" value="F:hydrolase activity"/>
    <property type="evidence" value="ECO:0007669"/>
    <property type="project" value="UniProtKB-KW"/>
</dbReference>
<keyword evidence="1 9" id="KW-0963">Cytoplasm</keyword>
<evidence type="ECO:0000256" key="6">
    <source>
        <dbReference type="ARBA" id="ARBA00022840"/>
    </source>
</evidence>
<organism evidence="12 13">
    <name type="scientific">Desulfarculus baarsii (strain ATCC 33931 / DSM 2075 / LMG 7858 / VKM B-1802 / 2st14)</name>
    <dbReference type="NCBI Taxonomy" id="644282"/>
    <lineage>
        <taxon>Bacteria</taxon>
        <taxon>Pseudomonadati</taxon>
        <taxon>Thermodesulfobacteriota</taxon>
        <taxon>Desulfarculia</taxon>
        <taxon>Desulfarculales</taxon>
        <taxon>Desulfarculaceae</taxon>
        <taxon>Desulfarculus</taxon>
    </lineage>
</organism>
<keyword evidence="2 9" id="KW-0547">Nucleotide-binding</keyword>
<dbReference type="InterPro" id="IPR003711">
    <property type="entry name" value="CarD-like/TRCF_RID"/>
</dbReference>
<dbReference type="InterPro" id="IPR001650">
    <property type="entry name" value="Helicase_C-like"/>
</dbReference>
<dbReference type="Gene3D" id="3.40.50.11180">
    <property type="match status" value="1"/>
</dbReference>
<evidence type="ECO:0000256" key="9">
    <source>
        <dbReference type="HAMAP-Rule" id="MF_00969"/>
    </source>
</evidence>
<evidence type="ECO:0000256" key="3">
    <source>
        <dbReference type="ARBA" id="ARBA00022763"/>
    </source>
</evidence>
<dbReference type="SUPFAM" id="SSF141259">
    <property type="entry name" value="CarD-like"/>
    <property type="match status" value="1"/>
</dbReference>
<accession>E1QHE8</accession>
<dbReference type="PROSITE" id="PS51194">
    <property type="entry name" value="HELICASE_CTER"/>
    <property type="match status" value="1"/>
</dbReference>
<dbReference type="PROSITE" id="PS51192">
    <property type="entry name" value="HELICASE_ATP_BIND_1"/>
    <property type="match status" value="1"/>
</dbReference>
<keyword evidence="13" id="KW-1185">Reference proteome</keyword>
<keyword evidence="4 9" id="KW-0378">Hydrolase</keyword>
<evidence type="ECO:0000256" key="5">
    <source>
        <dbReference type="ARBA" id="ARBA00022806"/>
    </source>
</evidence>
<dbReference type="GO" id="GO:0000716">
    <property type="term" value="P:transcription-coupled nucleotide-excision repair, DNA damage recognition"/>
    <property type="evidence" value="ECO:0007669"/>
    <property type="project" value="UniProtKB-UniRule"/>
</dbReference>
<dbReference type="KEGG" id="dbr:Deba_1623"/>
<comment type="similarity">
    <text evidence="9">In the N-terminal section; belongs to the UvrB family.</text>
</comment>
<keyword evidence="6 9" id="KW-0067">ATP-binding</keyword>
<sequence length="1147" mass="125605">MRDDGAALIGGVEGAARAFALARLWLDIPGPTLVVCPTLPVAETLCRDLEFFLGAAGPVRLFPSYEVSPYQGVDPPAEVTARRLAILWELIAEERPLIVVTSARALAGRQPPPEHLVDHSLVVEPGATLERDELVRYLVDGGYSPAPLVEQVGDFAVRGSVVDFFGPLLDDPVRVEFFGDEIDSVRRFDPVDQRSQLPLTGATLIPCLPVELSAPAVERAVERLRRLAKDEGLGARRLSELVERLERRAPFAGLEGLLPLFFQRSGDLFDYLPEGCRRVVIEPAEVEARLRAEQERLAEGFAQAREEGAIVLAPEMLCRTPAQVQQRLAAGPRLLCRALAMGGEEQGGRAIRLRAAAHTGLRQELCRGGEGSLIASLLQWCAAKNEQGRQVALVCRSRTQVERLAELLAQREAPCRVIQAPAQAEGFVRRPEDSLLLLQGGLTVGFEPDDLPLCFVTEDEIFGAPRIVRQKAPPKLSAMLAALDDLAPGDLVVHIDHGVGRYQGLKTMAVGAAESDFLEISYKDGDRLYLPADRMALISKYRGPDGAAPALDRLGGKAWAKAKGRVKKAVETIAHDLVELYAARQASKGFAFTPPDGAYREFEAGFPYEETPDQAQAIEDVIADMITDKPMDRLVCGDVGYGKTEVALRAAFLAAMQGKQVAFLAPTTVLTEQHCQTLTQRLKDQPLVVESLSRFKTPAQQKDILERLRQGKVDILVGTHRIIQKDAVFKDLGLVIVDEEQRFGVKDKERLKKMRRLVDVITLTATPIPRTLQMSLSGVRDLSVINTPPEDRQSIKTYLSAFSPGGVSEAVARELERGGQVFFVHNRVQDLDKMAGLVRRLAPQARVAMAHGQMAEKELEKVMLQFVHKEVDVLVCTTIIESGLDIPSANTIIINNADKFGLSQIYQLRGRVGRSAQRAYAYLFIKSEAALSSDARKRLKALMDFTQLGSGFAIAMHDMQIRGAGNMLGEAQSGMAAEVGYELYLGMLEDAVARLKGEAPSEGPEPEMNLALPASLPEGFVPDADVRLSLYKRLSAARGQEDVEAIGAELADRFGPPPRAVSNLLESVSLKALLRRMHATRLDLAAEALTVQFTQTTALDLERLLDMAQSQPDKLRVFPDGKVHLKLEPDQEPMAGARRFLEHIAQA</sequence>
<comment type="similarity">
    <text evidence="9">In the C-terminal section; belongs to the helicase family. RecG subfamily.</text>
</comment>
<dbReference type="EMBL" id="CP002085">
    <property type="protein sequence ID" value="ADK84991.1"/>
    <property type="molecule type" value="Genomic_DNA"/>
</dbReference>
<evidence type="ECO:0000256" key="7">
    <source>
        <dbReference type="ARBA" id="ARBA00023125"/>
    </source>
</evidence>
<gene>
    <name evidence="9" type="primary">mfd</name>
    <name evidence="12" type="ordered locus">Deba_1623</name>
</gene>
<evidence type="ECO:0000259" key="10">
    <source>
        <dbReference type="PROSITE" id="PS51192"/>
    </source>
</evidence>
<protein>
    <recommendedName>
        <fullName evidence="9">Transcription-repair-coupling factor</fullName>
        <shortName evidence="9">TRCF</shortName>
        <ecNumber evidence="9">3.6.4.-</ecNumber>
    </recommendedName>
</protein>
<dbReference type="InterPro" id="IPR011545">
    <property type="entry name" value="DEAD/DEAH_box_helicase_dom"/>
</dbReference>
<dbReference type="eggNOG" id="COG1197">
    <property type="taxonomic scope" value="Bacteria"/>
</dbReference>
<comment type="subcellular location">
    <subcellularLocation>
        <location evidence="9">Cytoplasm</location>
    </subcellularLocation>
</comment>
<evidence type="ECO:0000256" key="1">
    <source>
        <dbReference type="ARBA" id="ARBA00022490"/>
    </source>
</evidence>
<dbReference type="GO" id="GO:0005737">
    <property type="term" value="C:cytoplasm"/>
    <property type="evidence" value="ECO:0007669"/>
    <property type="project" value="UniProtKB-SubCell"/>
</dbReference>
<dbReference type="HAMAP" id="MF_00969">
    <property type="entry name" value="TRCF"/>
    <property type="match status" value="1"/>
</dbReference>
<dbReference type="InterPro" id="IPR047112">
    <property type="entry name" value="RecG/Mfd"/>
</dbReference>
<dbReference type="STRING" id="644282.Deba_1623"/>
<dbReference type="Gene3D" id="3.90.1150.50">
    <property type="entry name" value="Transcription-repair-coupling factor, D7 domain"/>
    <property type="match status" value="1"/>
</dbReference>
<dbReference type="InterPro" id="IPR027417">
    <property type="entry name" value="P-loop_NTPase"/>
</dbReference>
<dbReference type="Pfam" id="PF00270">
    <property type="entry name" value="DEAD"/>
    <property type="match status" value="1"/>
</dbReference>
<keyword evidence="8 9" id="KW-0234">DNA repair</keyword>
<feature type="domain" description="Helicase ATP-binding" evidence="10">
    <location>
        <begin position="624"/>
        <end position="785"/>
    </location>
</feature>
<dbReference type="Pfam" id="PF17757">
    <property type="entry name" value="UvrB_inter"/>
    <property type="match status" value="1"/>
</dbReference>
<proteinExistence type="inferred from homology"/>
<dbReference type="SUPFAM" id="SSF143517">
    <property type="entry name" value="TRCF domain-like"/>
    <property type="match status" value="1"/>
</dbReference>
<dbReference type="SMART" id="SM00487">
    <property type="entry name" value="DEXDc"/>
    <property type="match status" value="1"/>
</dbReference>
<dbReference type="Proteomes" id="UP000009047">
    <property type="component" value="Chromosome"/>
</dbReference>
<dbReference type="SUPFAM" id="SSF52540">
    <property type="entry name" value="P-loop containing nucleoside triphosphate hydrolases"/>
    <property type="match status" value="4"/>
</dbReference>
<dbReference type="InterPro" id="IPR004576">
    <property type="entry name" value="Mfd"/>
</dbReference>
<evidence type="ECO:0000256" key="8">
    <source>
        <dbReference type="ARBA" id="ARBA00023204"/>
    </source>
</evidence>
<evidence type="ECO:0000259" key="11">
    <source>
        <dbReference type="PROSITE" id="PS51194"/>
    </source>
</evidence>
<dbReference type="GO" id="GO:0003678">
    <property type="term" value="F:DNA helicase activity"/>
    <property type="evidence" value="ECO:0007669"/>
    <property type="project" value="TreeGrafter"/>
</dbReference>
<dbReference type="Pfam" id="PF02559">
    <property type="entry name" value="CarD_TRCF_RID"/>
    <property type="match status" value="1"/>
</dbReference>
<dbReference type="EC" id="3.6.4.-" evidence="9"/>
<dbReference type="SMART" id="SM00490">
    <property type="entry name" value="HELICc"/>
    <property type="match status" value="1"/>
</dbReference>
<dbReference type="GO" id="GO:0005524">
    <property type="term" value="F:ATP binding"/>
    <property type="evidence" value="ECO:0007669"/>
    <property type="project" value="UniProtKB-UniRule"/>
</dbReference>
<comment type="function">
    <text evidence="9">Couples transcription and DNA repair by recognizing RNA polymerase (RNAP) stalled at DNA lesions. Mediates ATP-dependent release of RNAP and its truncated transcript from the DNA, and recruitment of nucleotide excision repair machinery to the damaged site.</text>
</comment>
<dbReference type="CDD" id="cd17991">
    <property type="entry name" value="DEXHc_TRCF"/>
    <property type="match status" value="1"/>
</dbReference>
<dbReference type="NCBIfam" id="TIGR00580">
    <property type="entry name" value="mfd"/>
    <property type="match status" value="1"/>
</dbReference>
<dbReference type="PANTHER" id="PTHR47964">
    <property type="entry name" value="ATP-DEPENDENT DNA HELICASE HOMOLOG RECG, CHLOROPLASTIC"/>
    <property type="match status" value="1"/>
</dbReference>
<dbReference type="Gene3D" id="3.30.2060.10">
    <property type="entry name" value="Penicillin-binding protein 1b domain"/>
    <property type="match status" value="1"/>
</dbReference>
<dbReference type="InterPro" id="IPR005118">
    <property type="entry name" value="TRCF_C"/>
</dbReference>
<evidence type="ECO:0000313" key="13">
    <source>
        <dbReference type="Proteomes" id="UP000009047"/>
    </source>
</evidence>
<evidence type="ECO:0000313" key="12">
    <source>
        <dbReference type="EMBL" id="ADK84991.1"/>
    </source>
</evidence>
<keyword evidence="7 9" id="KW-0238">DNA-binding</keyword>
<dbReference type="GO" id="GO:0003684">
    <property type="term" value="F:damaged DNA binding"/>
    <property type="evidence" value="ECO:0007669"/>
    <property type="project" value="InterPro"/>
</dbReference>
<dbReference type="Pfam" id="PF00271">
    <property type="entry name" value="Helicase_C"/>
    <property type="match status" value="1"/>
</dbReference>
<dbReference type="AlphaFoldDB" id="E1QHE8"/>
<feature type="domain" description="Helicase C-terminal" evidence="11">
    <location>
        <begin position="806"/>
        <end position="960"/>
    </location>
</feature>
<dbReference type="SMART" id="SM00982">
    <property type="entry name" value="TRCF"/>
    <property type="match status" value="1"/>
</dbReference>
<dbReference type="SMART" id="SM01058">
    <property type="entry name" value="CarD_TRCF"/>
    <property type="match status" value="1"/>
</dbReference>
<name>E1QHE8_DESB2</name>
<dbReference type="InterPro" id="IPR037235">
    <property type="entry name" value="TRCF-like_C_D7"/>
</dbReference>
<keyword evidence="5" id="KW-0347">Helicase</keyword>
<dbReference type="HOGENOM" id="CLU_005122_1_3_7"/>
<dbReference type="Gene3D" id="3.40.50.300">
    <property type="entry name" value="P-loop containing nucleotide triphosphate hydrolases"/>
    <property type="match status" value="2"/>
</dbReference>